<dbReference type="EMBL" id="JBBWWQ010000008">
    <property type="protein sequence ID" value="KAK8940892.1"/>
    <property type="molecule type" value="Genomic_DNA"/>
</dbReference>
<dbReference type="PANTHER" id="PTHR47926:SF436">
    <property type="entry name" value="PENTATRICOPEPTIDE REPEAT-CONTAINING PROTEIN ELI1, CHLOROPLASTIC-LIKE ISOFORM X2"/>
    <property type="match status" value="1"/>
</dbReference>
<keyword evidence="1" id="KW-0677">Repeat</keyword>
<evidence type="ECO:0000259" key="3">
    <source>
        <dbReference type="Pfam" id="PF14432"/>
    </source>
</evidence>
<dbReference type="InterPro" id="IPR032867">
    <property type="entry name" value="DYW_dom"/>
</dbReference>
<dbReference type="Gene3D" id="1.25.40.10">
    <property type="entry name" value="Tetratricopeptide repeat domain"/>
    <property type="match status" value="2"/>
</dbReference>
<dbReference type="GO" id="GO:0008270">
    <property type="term" value="F:zinc ion binding"/>
    <property type="evidence" value="ECO:0007669"/>
    <property type="project" value="InterPro"/>
</dbReference>
<name>A0AAP0G6K1_9ASPA</name>
<dbReference type="FunFam" id="1.25.40.10:FF:000366">
    <property type="entry name" value="Pentatricopeptide (PPR) repeat-containing protein"/>
    <property type="match status" value="1"/>
</dbReference>
<dbReference type="Pfam" id="PF14432">
    <property type="entry name" value="DYW_deaminase"/>
    <property type="match status" value="1"/>
</dbReference>
<feature type="domain" description="DYW" evidence="3">
    <location>
        <begin position="534"/>
        <end position="627"/>
    </location>
</feature>
<protein>
    <submittedName>
        <fullName evidence="4">Pentatricopeptide repeat-containing protein</fullName>
    </submittedName>
</protein>
<evidence type="ECO:0000313" key="4">
    <source>
        <dbReference type="EMBL" id="KAK8940892.1"/>
    </source>
</evidence>
<organism evidence="4 5">
    <name type="scientific">Platanthera zijinensis</name>
    <dbReference type="NCBI Taxonomy" id="2320716"/>
    <lineage>
        <taxon>Eukaryota</taxon>
        <taxon>Viridiplantae</taxon>
        <taxon>Streptophyta</taxon>
        <taxon>Embryophyta</taxon>
        <taxon>Tracheophyta</taxon>
        <taxon>Spermatophyta</taxon>
        <taxon>Magnoliopsida</taxon>
        <taxon>Liliopsida</taxon>
        <taxon>Asparagales</taxon>
        <taxon>Orchidaceae</taxon>
        <taxon>Orchidoideae</taxon>
        <taxon>Orchideae</taxon>
        <taxon>Orchidinae</taxon>
        <taxon>Platanthera</taxon>
    </lineage>
</organism>
<evidence type="ECO:0000313" key="5">
    <source>
        <dbReference type="Proteomes" id="UP001418222"/>
    </source>
</evidence>
<dbReference type="InterPro" id="IPR046848">
    <property type="entry name" value="E_motif"/>
</dbReference>
<proteinExistence type="predicted"/>
<dbReference type="PANTHER" id="PTHR47926">
    <property type="entry name" value="PENTATRICOPEPTIDE REPEAT-CONTAINING PROTEIN"/>
    <property type="match status" value="1"/>
</dbReference>
<comment type="caution">
    <text evidence="4">The sequence shown here is derived from an EMBL/GenBank/DDBJ whole genome shotgun (WGS) entry which is preliminary data.</text>
</comment>
<dbReference type="InterPro" id="IPR002885">
    <property type="entry name" value="PPR_rpt"/>
</dbReference>
<dbReference type="GO" id="GO:0009451">
    <property type="term" value="P:RNA modification"/>
    <property type="evidence" value="ECO:0007669"/>
    <property type="project" value="InterPro"/>
</dbReference>
<dbReference type="Proteomes" id="UP001418222">
    <property type="component" value="Unassembled WGS sequence"/>
</dbReference>
<dbReference type="PROSITE" id="PS51375">
    <property type="entry name" value="PPR"/>
    <property type="match status" value="2"/>
</dbReference>
<dbReference type="NCBIfam" id="TIGR00756">
    <property type="entry name" value="PPR"/>
    <property type="match status" value="4"/>
</dbReference>
<evidence type="ECO:0000256" key="2">
    <source>
        <dbReference type="PROSITE-ProRule" id="PRU00708"/>
    </source>
</evidence>
<feature type="repeat" description="PPR" evidence="2">
    <location>
        <begin position="187"/>
        <end position="221"/>
    </location>
</feature>
<gene>
    <name evidence="4" type="primary">PCMP-H61</name>
    <name evidence="4" type="ORF">KSP39_PZI010364</name>
</gene>
<evidence type="ECO:0000256" key="1">
    <source>
        <dbReference type="ARBA" id="ARBA00022737"/>
    </source>
</evidence>
<reference evidence="4 5" key="1">
    <citation type="journal article" date="2022" name="Nat. Plants">
        <title>Genomes of leafy and leafless Platanthera orchids illuminate the evolution of mycoheterotrophy.</title>
        <authorList>
            <person name="Li M.H."/>
            <person name="Liu K.W."/>
            <person name="Li Z."/>
            <person name="Lu H.C."/>
            <person name="Ye Q.L."/>
            <person name="Zhang D."/>
            <person name="Wang J.Y."/>
            <person name="Li Y.F."/>
            <person name="Zhong Z.M."/>
            <person name="Liu X."/>
            <person name="Yu X."/>
            <person name="Liu D.K."/>
            <person name="Tu X.D."/>
            <person name="Liu B."/>
            <person name="Hao Y."/>
            <person name="Liao X.Y."/>
            <person name="Jiang Y.T."/>
            <person name="Sun W.H."/>
            <person name="Chen J."/>
            <person name="Chen Y.Q."/>
            <person name="Ai Y."/>
            <person name="Zhai J.W."/>
            <person name="Wu S.S."/>
            <person name="Zhou Z."/>
            <person name="Hsiao Y.Y."/>
            <person name="Wu W.L."/>
            <person name="Chen Y.Y."/>
            <person name="Lin Y.F."/>
            <person name="Hsu J.L."/>
            <person name="Li C.Y."/>
            <person name="Wang Z.W."/>
            <person name="Zhao X."/>
            <person name="Zhong W.Y."/>
            <person name="Ma X.K."/>
            <person name="Ma L."/>
            <person name="Huang J."/>
            <person name="Chen G.Z."/>
            <person name="Huang M.Z."/>
            <person name="Huang L."/>
            <person name="Peng D.H."/>
            <person name="Luo Y.B."/>
            <person name="Zou S.Q."/>
            <person name="Chen S.P."/>
            <person name="Lan S."/>
            <person name="Tsai W.C."/>
            <person name="Van de Peer Y."/>
            <person name="Liu Z.J."/>
        </authorList>
    </citation>
    <scope>NUCLEOTIDE SEQUENCE [LARGE SCALE GENOMIC DNA]</scope>
    <source>
        <strain evidence="4">Lor287</strain>
    </source>
</reference>
<feature type="repeat" description="PPR" evidence="2">
    <location>
        <begin position="319"/>
        <end position="353"/>
    </location>
</feature>
<dbReference type="GO" id="GO:0003723">
    <property type="term" value="F:RNA binding"/>
    <property type="evidence" value="ECO:0007669"/>
    <property type="project" value="InterPro"/>
</dbReference>
<dbReference type="InterPro" id="IPR046960">
    <property type="entry name" value="PPR_At4g14850-like_plant"/>
</dbReference>
<dbReference type="Pfam" id="PF20431">
    <property type="entry name" value="E_motif"/>
    <property type="match status" value="1"/>
</dbReference>
<dbReference type="Pfam" id="PF13041">
    <property type="entry name" value="PPR_2"/>
    <property type="match status" value="1"/>
</dbReference>
<accession>A0AAP0G6K1</accession>
<dbReference type="InterPro" id="IPR011990">
    <property type="entry name" value="TPR-like_helical_dom_sf"/>
</dbReference>
<dbReference type="FunFam" id="1.25.40.10:FF:000031">
    <property type="entry name" value="Pentatricopeptide repeat-containing protein mitochondrial"/>
    <property type="match status" value="1"/>
</dbReference>
<sequence>MVVVPSPPPWAPPPELVSNHPALRHLLTCTSMPHFIQIHALAITTGAVTDNFAAARILSFPAFSPAGSLPYARRLFAANHRSDAFITNILLRAYASLPNPFPALSFFAETLDSSSPLRRPHPNTLALALKASADAGDLDVGKAVHGMALKLAEASDVSVQNFLVRLYASFRLISPARLVYDGIFDLNDASMNIMLGAYLNCGLLEDARQLFDEMPERRIISWSVMINGLVQNSLFSEALEIFTAMLVEKVDPNESVYVNALSACAHLGAVDQGKWIENHLRRKNFAATVRIGTALIDMYLKSGCVKNAFDVFDSMREKNSLTWSAMIAGLAINGRGEDSLRLFSSMEAAGISPNEVTFVGVLNACSHSGLIDEGAKHFKSMSWVYGIRPNVQHYCCLVDLYGRAGMLAEAEEVIENMPMEPNSAVWGSLLNACRIHGDVNLVERAGKKLLELEPENSGRYVLLSNIYARRGMWEEVAEIRRIMKKRRVTKTPGSSYVDLDGENHEFMAGDSFHSEKTAVYAKIEEMRSRLKTAGYKPRIKEVLIDIEDDDEKESSLYHHSEKLALAFGLIRSELGSTIRITKNIRVCDDCHLVVKMVSKIYGREIVVRDRSRFHHFKDGDCSCKDYW</sequence>
<dbReference type="Pfam" id="PF01535">
    <property type="entry name" value="PPR"/>
    <property type="match status" value="3"/>
</dbReference>
<keyword evidence="5" id="KW-1185">Reference proteome</keyword>
<dbReference type="AlphaFoldDB" id="A0AAP0G6K1"/>